<evidence type="ECO:0000256" key="15">
    <source>
        <dbReference type="ARBA" id="ARBA00048914"/>
    </source>
</evidence>
<keyword evidence="12 16" id="KW-0560">Oxidoreductase</keyword>
<feature type="domain" description="FAD-binding PCMH-type" evidence="17">
    <location>
        <begin position="28"/>
        <end position="193"/>
    </location>
</feature>
<dbReference type="Pfam" id="PF01565">
    <property type="entry name" value="FAD_binding_4"/>
    <property type="match status" value="1"/>
</dbReference>
<dbReference type="InterPro" id="IPR016166">
    <property type="entry name" value="FAD-bd_PCMH"/>
</dbReference>
<sequence>MDLFSKLFEATGNNAKRDYPLKEYTTFKIGGPADYFVTPETEEQVLHVINIAKENSIPFFILGKGSNILVPDEGFRGLVINLSDKFNKIESSQERIYAQSGATLTDVSKTALVHSLTGLEFAIGIPGSLGGAVFMNAGAYGGEMKDCIHEVKFIRDNKILTEHRENLEFGYRKSTFQKKNDIVIGAWLQLKKGNYDEIKAVMEELTQKREEKQPLEMPSAGSVFKRPEGYFAGKLIQDSGLRGFKVGNAEVSTKHCGFIVNAGGATAQDVKGLVEEIQKRVKEKFGVELEREIRYL</sequence>
<proteinExistence type="inferred from homology"/>
<feature type="active site" description="Proton donor" evidence="16">
    <location>
        <position position="222"/>
    </location>
</feature>
<evidence type="ECO:0000256" key="7">
    <source>
        <dbReference type="ARBA" id="ARBA00022630"/>
    </source>
</evidence>
<evidence type="ECO:0000256" key="12">
    <source>
        <dbReference type="ARBA" id="ARBA00023002"/>
    </source>
</evidence>
<evidence type="ECO:0000313" key="19">
    <source>
        <dbReference type="Proteomes" id="UP000516160"/>
    </source>
</evidence>
<dbReference type="HAMAP" id="MF_00037">
    <property type="entry name" value="MurB"/>
    <property type="match status" value="1"/>
</dbReference>
<dbReference type="UniPathway" id="UPA00219"/>
<evidence type="ECO:0000256" key="5">
    <source>
        <dbReference type="ARBA" id="ARBA00022490"/>
    </source>
</evidence>
<organism evidence="18 19">
    <name type="scientific">Alkalicella caledoniensis</name>
    <dbReference type="NCBI Taxonomy" id="2731377"/>
    <lineage>
        <taxon>Bacteria</taxon>
        <taxon>Bacillati</taxon>
        <taxon>Bacillota</taxon>
        <taxon>Clostridia</taxon>
        <taxon>Eubacteriales</taxon>
        <taxon>Proteinivoracaceae</taxon>
        <taxon>Alkalicella</taxon>
    </lineage>
</organism>
<dbReference type="InterPro" id="IPR036635">
    <property type="entry name" value="MurB_C_sf"/>
</dbReference>
<evidence type="ECO:0000256" key="13">
    <source>
        <dbReference type="ARBA" id="ARBA00023306"/>
    </source>
</evidence>
<evidence type="ECO:0000256" key="6">
    <source>
        <dbReference type="ARBA" id="ARBA00022618"/>
    </source>
</evidence>
<dbReference type="SUPFAM" id="SSF56176">
    <property type="entry name" value="FAD-binding/transporter-associated domain-like"/>
    <property type="match status" value="1"/>
</dbReference>
<dbReference type="SUPFAM" id="SSF56194">
    <property type="entry name" value="Uridine diphospho-N-Acetylenolpyruvylglucosamine reductase, MurB, C-terminal domain"/>
    <property type="match status" value="1"/>
</dbReference>
<dbReference type="GO" id="GO:0071949">
    <property type="term" value="F:FAD binding"/>
    <property type="evidence" value="ECO:0007669"/>
    <property type="project" value="InterPro"/>
</dbReference>
<dbReference type="GO" id="GO:0071555">
    <property type="term" value="P:cell wall organization"/>
    <property type="evidence" value="ECO:0007669"/>
    <property type="project" value="UniProtKB-KW"/>
</dbReference>
<keyword evidence="7 16" id="KW-0285">Flavoprotein</keyword>
<dbReference type="InterPro" id="IPR016169">
    <property type="entry name" value="FAD-bd_PCMH_sub2"/>
</dbReference>
<dbReference type="EC" id="1.3.1.98" evidence="16"/>
<evidence type="ECO:0000259" key="17">
    <source>
        <dbReference type="PROSITE" id="PS51387"/>
    </source>
</evidence>
<dbReference type="PANTHER" id="PTHR21071:SF4">
    <property type="entry name" value="UDP-N-ACETYLENOLPYRUVOYLGLUCOSAMINE REDUCTASE"/>
    <property type="match status" value="1"/>
</dbReference>
<dbReference type="EMBL" id="CP058559">
    <property type="protein sequence ID" value="QNO14532.1"/>
    <property type="molecule type" value="Genomic_DNA"/>
</dbReference>
<feature type="active site" evidence="16">
    <location>
        <position position="172"/>
    </location>
</feature>
<comment type="similarity">
    <text evidence="16">Belongs to the MurB family.</text>
</comment>
<dbReference type="GO" id="GO:0051301">
    <property type="term" value="P:cell division"/>
    <property type="evidence" value="ECO:0007669"/>
    <property type="project" value="UniProtKB-KW"/>
</dbReference>
<protein>
    <recommendedName>
        <fullName evidence="16">UDP-N-acetylenolpyruvoylglucosamine reductase</fullName>
        <ecNumber evidence="16">1.3.1.98</ecNumber>
    </recommendedName>
    <alternativeName>
        <fullName evidence="16">UDP-N-acetylmuramate dehydrogenase</fullName>
    </alternativeName>
</protein>
<comment type="pathway">
    <text evidence="4 16">Cell wall biogenesis; peptidoglycan biosynthesis.</text>
</comment>
<comment type="function">
    <text evidence="2 16">Cell wall formation.</text>
</comment>
<keyword evidence="19" id="KW-1185">Reference proteome</keyword>
<dbReference type="InterPro" id="IPR006094">
    <property type="entry name" value="Oxid_FAD_bind_N"/>
</dbReference>
<comment type="catalytic activity">
    <reaction evidence="15 16">
        <text>UDP-N-acetyl-alpha-D-muramate + NADP(+) = UDP-N-acetyl-3-O-(1-carboxyvinyl)-alpha-D-glucosamine + NADPH + H(+)</text>
        <dbReference type="Rhea" id="RHEA:12248"/>
        <dbReference type="ChEBI" id="CHEBI:15378"/>
        <dbReference type="ChEBI" id="CHEBI:57783"/>
        <dbReference type="ChEBI" id="CHEBI:58349"/>
        <dbReference type="ChEBI" id="CHEBI:68483"/>
        <dbReference type="ChEBI" id="CHEBI:70757"/>
        <dbReference type="EC" id="1.3.1.98"/>
    </reaction>
</comment>
<accession>A0A7G9W770</accession>
<evidence type="ECO:0000256" key="1">
    <source>
        <dbReference type="ARBA" id="ARBA00001974"/>
    </source>
</evidence>
<dbReference type="KEGG" id="acae:HYG86_06935"/>
<keyword evidence="13 16" id="KW-0131">Cell cycle</keyword>
<dbReference type="InterPro" id="IPR036318">
    <property type="entry name" value="FAD-bd_PCMH-like_sf"/>
</dbReference>
<dbReference type="Gene3D" id="3.90.78.10">
    <property type="entry name" value="UDP-N-acetylenolpyruvoylglucosamine reductase, C-terminal domain"/>
    <property type="match status" value="1"/>
</dbReference>
<evidence type="ECO:0000256" key="11">
    <source>
        <dbReference type="ARBA" id="ARBA00022984"/>
    </source>
</evidence>
<dbReference type="PROSITE" id="PS51387">
    <property type="entry name" value="FAD_PCMH"/>
    <property type="match status" value="1"/>
</dbReference>
<keyword evidence="5 16" id="KW-0963">Cytoplasm</keyword>
<comment type="subcellular location">
    <subcellularLocation>
        <location evidence="3 16">Cytoplasm</location>
    </subcellularLocation>
</comment>
<evidence type="ECO:0000256" key="14">
    <source>
        <dbReference type="ARBA" id="ARBA00023316"/>
    </source>
</evidence>
<dbReference type="Proteomes" id="UP000516160">
    <property type="component" value="Chromosome"/>
</dbReference>
<gene>
    <name evidence="16 18" type="primary">murB</name>
    <name evidence="18" type="ORF">HYG86_06935</name>
</gene>
<keyword evidence="9 16" id="KW-0521">NADP</keyword>
<dbReference type="RefSeq" id="WP_213168303.1">
    <property type="nucleotide sequence ID" value="NZ_CP058559.1"/>
</dbReference>
<dbReference type="AlphaFoldDB" id="A0A7G9W770"/>
<dbReference type="PANTHER" id="PTHR21071">
    <property type="entry name" value="UDP-N-ACETYLENOLPYRUVOYLGLUCOSAMINE REDUCTASE"/>
    <property type="match status" value="1"/>
</dbReference>
<evidence type="ECO:0000256" key="3">
    <source>
        <dbReference type="ARBA" id="ARBA00004496"/>
    </source>
</evidence>
<keyword evidence="11 16" id="KW-0573">Peptidoglycan synthesis</keyword>
<dbReference type="NCBIfam" id="TIGR00179">
    <property type="entry name" value="murB"/>
    <property type="match status" value="1"/>
</dbReference>
<evidence type="ECO:0000313" key="18">
    <source>
        <dbReference type="EMBL" id="QNO14532.1"/>
    </source>
</evidence>
<evidence type="ECO:0000256" key="4">
    <source>
        <dbReference type="ARBA" id="ARBA00004752"/>
    </source>
</evidence>
<keyword evidence="6 16" id="KW-0132">Cell division</keyword>
<dbReference type="InterPro" id="IPR003170">
    <property type="entry name" value="MurB"/>
</dbReference>
<dbReference type="GO" id="GO:0005829">
    <property type="term" value="C:cytosol"/>
    <property type="evidence" value="ECO:0007669"/>
    <property type="project" value="TreeGrafter"/>
</dbReference>
<name>A0A7G9W770_ALKCA</name>
<keyword evidence="8 16" id="KW-0274">FAD</keyword>
<reference evidence="18 19" key="1">
    <citation type="submission" date="2020-07" db="EMBL/GenBank/DDBJ databases">
        <title>Alkalicella. sp. LB2 genome.</title>
        <authorList>
            <person name="Postec A."/>
            <person name="Quemeneur M."/>
        </authorList>
    </citation>
    <scope>NUCLEOTIDE SEQUENCE [LARGE SCALE GENOMIC DNA]</scope>
    <source>
        <strain evidence="18 19">LB2</strain>
    </source>
</reference>
<comment type="cofactor">
    <cofactor evidence="1 16">
        <name>FAD</name>
        <dbReference type="ChEBI" id="CHEBI:57692"/>
    </cofactor>
</comment>
<evidence type="ECO:0000256" key="2">
    <source>
        <dbReference type="ARBA" id="ARBA00003921"/>
    </source>
</evidence>
<dbReference type="Gene3D" id="3.30.465.10">
    <property type="match status" value="1"/>
</dbReference>
<dbReference type="GO" id="GO:0008360">
    <property type="term" value="P:regulation of cell shape"/>
    <property type="evidence" value="ECO:0007669"/>
    <property type="project" value="UniProtKB-KW"/>
</dbReference>
<keyword evidence="14 16" id="KW-0961">Cell wall biogenesis/degradation</keyword>
<dbReference type="NCBIfam" id="NF010480">
    <property type="entry name" value="PRK13905.1"/>
    <property type="match status" value="1"/>
</dbReference>
<dbReference type="GO" id="GO:0009252">
    <property type="term" value="P:peptidoglycan biosynthetic process"/>
    <property type="evidence" value="ECO:0007669"/>
    <property type="project" value="UniProtKB-UniRule"/>
</dbReference>
<keyword evidence="10 16" id="KW-0133">Cell shape</keyword>
<feature type="active site" evidence="16">
    <location>
        <position position="292"/>
    </location>
</feature>
<evidence type="ECO:0000256" key="10">
    <source>
        <dbReference type="ARBA" id="ARBA00022960"/>
    </source>
</evidence>
<dbReference type="Gene3D" id="3.30.43.10">
    <property type="entry name" value="Uridine Diphospho-n-acetylenolpyruvylglucosamine Reductase, domain 2"/>
    <property type="match status" value="1"/>
</dbReference>
<evidence type="ECO:0000256" key="8">
    <source>
        <dbReference type="ARBA" id="ARBA00022827"/>
    </source>
</evidence>
<dbReference type="Pfam" id="PF02873">
    <property type="entry name" value="MurB_C"/>
    <property type="match status" value="1"/>
</dbReference>
<evidence type="ECO:0000256" key="9">
    <source>
        <dbReference type="ARBA" id="ARBA00022857"/>
    </source>
</evidence>
<dbReference type="InterPro" id="IPR011601">
    <property type="entry name" value="MurB_C"/>
</dbReference>
<dbReference type="InterPro" id="IPR016167">
    <property type="entry name" value="FAD-bd_PCMH_sub1"/>
</dbReference>
<dbReference type="GO" id="GO:0008762">
    <property type="term" value="F:UDP-N-acetylmuramate dehydrogenase activity"/>
    <property type="evidence" value="ECO:0007669"/>
    <property type="project" value="UniProtKB-UniRule"/>
</dbReference>
<evidence type="ECO:0000256" key="16">
    <source>
        <dbReference type="HAMAP-Rule" id="MF_00037"/>
    </source>
</evidence>